<dbReference type="AlphaFoldDB" id="I4C9G8"/>
<evidence type="ECO:0000313" key="3">
    <source>
        <dbReference type="Proteomes" id="UP000006055"/>
    </source>
</evidence>
<dbReference type="KEGG" id="dti:Desti_3560"/>
<reference evidence="3" key="1">
    <citation type="submission" date="2012-06" db="EMBL/GenBank/DDBJ databases">
        <title>Complete sequence of chromosome of Desulfomonile tiedjei DSM 6799.</title>
        <authorList>
            <person name="Lucas S."/>
            <person name="Copeland A."/>
            <person name="Lapidus A."/>
            <person name="Glavina del Rio T."/>
            <person name="Dalin E."/>
            <person name="Tice H."/>
            <person name="Bruce D."/>
            <person name="Goodwin L."/>
            <person name="Pitluck S."/>
            <person name="Peters L."/>
            <person name="Ovchinnikova G."/>
            <person name="Zeytun A."/>
            <person name="Lu M."/>
            <person name="Kyrpides N."/>
            <person name="Mavromatis K."/>
            <person name="Ivanova N."/>
            <person name="Brettin T."/>
            <person name="Detter J.C."/>
            <person name="Han C."/>
            <person name="Larimer F."/>
            <person name="Land M."/>
            <person name="Hauser L."/>
            <person name="Markowitz V."/>
            <person name="Cheng J.-F."/>
            <person name="Hugenholtz P."/>
            <person name="Woyke T."/>
            <person name="Wu D."/>
            <person name="Spring S."/>
            <person name="Schroeder M."/>
            <person name="Brambilla E."/>
            <person name="Klenk H.-P."/>
            <person name="Eisen J.A."/>
        </authorList>
    </citation>
    <scope>NUCLEOTIDE SEQUENCE [LARGE SCALE GENOMIC DNA]</scope>
    <source>
        <strain evidence="3">ATCC 49306 / DSM 6799 / DCB-1</strain>
    </source>
</reference>
<dbReference type="eggNOG" id="COG4191">
    <property type="taxonomic scope" value="Bacteria"/>
</dbReference>
<gene>
    <name evidence="2" type="ordered locus">Desti_3560</name>
</gene>
<evidence type="ECO:0000259" key="1">
    <source>
        <dbReference type="Pfam" id="PF07238"/>
    </source>
</evidence>
<proteinExistence type="predicted"/>
<feature type="domain" description="PilZ" evidence="1">
    <location>
        <begin position="171"/>
        <end position="267"/>
    </location>
</feature>
<dbReference type="STRING" id="706587.Desti_3560"/>
<protein>
    <submittedName>
        <fullName evidence="2">PilZ domain-containing protein</fullName>
    </submittedName>
</protein>
<name>I4C9G8_DESTA</name>
<dbReference type="Pfam" id="PF07238">
    <property type="entry name" value="PilZ"/>
    <property type="match status" value="1"/>
</dbReference>
<accession>I4C9G8</accession>
<organism evidence="2 3">
    <name type="scientific">Desulfomonile tiedjei (strain ATCC 49306 / DSM 6799 / DCB-1)</name>
    <dbReference type="NCBI Taxonomy" id="706587"/>
    <lineage>
        <taxon>Bacteria</taxon>
        <taxon>Pseudomonadati</taxon>
        <taxon>Thermodesulfobacteriota</taxon>
        <taxon>Desulfomonilia</taxon>
        <taxon>Desulfomonilales</taxon>
        <taxon>Desulfomonilaceae</taxon>
        <taxon>Desulfomonile</taxon>
    </lineage>
</organism>
<keyword evidence="3" id="KW-1185">Reference proteome</keyword>
<dbReference type="HOGENOM" id="CLU_076554_0_0_7"/>
<dbReference type="EMBL" id="CP003360">
    <property type="protein sequence ID" value="AFM26209.1"/>
    <property type="molecule type" value="Genomic_DNA"/>
</dbReference>
<sequence length="315" mass="35283">MNKPKICAKQALEDIQAGNDDDYLMKKYRLSPKGLQSLFQKLGQAGIIKHLNAHEVMADLRTGISSQGLMKKYGLTSEGLQNLFQELDRAGLLRGTAEQRGVPSKVVINIHRIAEDIRVGLTKSQLMQKYHLSARGLRWISMTLISSGAIAWWEIYDSLCANYEDLIPDRLRQTRRYPLPFHCPVHEADNPHVVGQLRDVSENGLGVVGMRARTGDTKNLVIQGDEFGEFASFSLESTCRWITKDQRGVFVAGFEISHISIGNLKEFELLLHIVKSRVETNRSSVGGTCFAEVPVSDGRLTRNEKRSDIASDLMD</sequence>
<dbReference type="Proteomes" id="UP000006055">
    <property type="component" value="Chromosome"/>
</dbReference>
<dbReference type="eggNOG" id="COG1366">
    <property type="taxonomic scope" value="Bacteria"/>
</dbReference>
<evidence type="ECO:0000313" key="2">
    <source>
        <dbReference type="EMBL" id="AFM26209.1"/>
    </source>
</evidence>
<dbReference type="InterPro" id="IPR009875">
    <property type="entry name" value="PilZ_domain"/>
</dbReference>
<dbReference type="OrthoDB" id="6198884at2"/>
<dbReference type="RefSeq" id="WP_014811340.1">
    <property type="nucleotide sequence ID" value="NC_018025.1"/>
</dbReference>
<dbReference type="GO" id="GO:0035438">
    <property type="term" value="F:cyclic-di-GMP binding"/>
    <property type="evidence" value="ECO:0007669"/>
    <property type="project" value="InterPro"/>
</dbReference>